<feature type="domain" description="EGF-like" evidence="19">
    <location>
        <begin position="1465"/>
        <end position="1503"/>
    </location>
</feature>
<dbReference type="Gene3D" id="2.60.120.1000">
    <property type="match status" value="1"/>
</dbReference>
<comment type="function">
    <text evidence="1">May play a role in the correct development and proper functioning of the peripheral and central nervous system and be involved in cell adhesion and intercellular communication.</text>
</comment>
<evidence type="ECO:0000256" key="16">
    <source>
        <dbReference type="SAM" id="Phobius"/>
    </source>
</evidence>
<dbReference type="SUPFAM" id="SSF49785">
    <property type="entry name" value="Galactose-binding domain-like"/>
    <property type="match status" value="1"/>
</dbReference>
<dbReference type="Gene3D" id="2.60.120.200">
    <property type="match status" value="4"/>
</dbReference>
<evidence type="ECO:0000256" key="7">
    <source>
        <dbReference type="ARBA" id="ARBA00022737"/>
    </source>
</evidence>
<dbReference type="PROSITE" id="PS50022">
    <property type="entry name" value="FA58C_3"/>
    <property type="match status" value="1"/>
</dbReference>
<dbReference type="FunFam" id="2.60.120.1000:FF:000005">
    <property type="entry name" value="Contactin associated protein-like 2"/>
    <property type="match status" value="1"/>
</dbReference>
<evidence type="ECO:0000256" key="3">
    <source>
        <dbReference type="ARBA" id="ARBA00010241"/>
    </source>
</evidence>
<dbReference type="PROSITE" id="PS50026">
    <property type="entry name" value="EGF_3"/>
    <property type="match status" value="2"/>
</dbReference>
<organism evidence="21 22">
    <name type="scientific">Carlito syrichta</name>
    <name type="common">Philippine tarsier</name>
    <name type="synonym">Tarsius syrichta</name>
    <dbReference type="NCBI Taxonomy" id="1868482"/>
    <lineage>
        <taxon>Eukaryota</taxon>
        <taxon>Metazoa</taxon>
        <taxon>Chordata</taxon>
        <taxon>Craniata</taxon>
        <taxon>Vertebrata</taxon>
        <taxon>Euteleostomi</taxon>
        <taxon>Mammalia</taxon>
        <taxon>Eutheria</taxon>
        <taxon>Euarchontoglires</taxon>
        <taxon>Primates</taxon>
        <taxon>Haplorrhini</taxon>
        <taxon>Tarsiiformes</taxon>
        <taxon>Tarsiidae</taxon>
        <taxon>Carlito</taxon>
    </lineage>
</organism>
<dbReference type="SMART" id="SM00181">
    <property type="entry name" value="EGF"/>
    <property type="match status" value="2"/>
</dbReference>
<feature type="compositionally biased region" description="Polar residues" evidence="15">
    <location>
        <begin position="295"/>
        <end position="305"/>
    </location>
</feature>
<keyword evidence="6" id="KW-0732">Signal</keyword>
<feature type="domain" description="Laminin G" evidence="18">
    <location>
        <begin position="1521"/>
        <end position="1707"/>
    </location>
</feature>
<dbReference type="InterPro" id="IPR000421">
    <property type="entry name" value="FA58C"/>
</dbReference>
<dbReference type="InterPro" id="IPR008979">
    <property type="entry name" value="Galactose-bd-like_sf"/>
</dbReference>
<feature type="compositionally biased region" description="Gly residues" evidence="15">
    <location>
        <begin position="43"/>
        <end position="55"/>
    </location>
</feature>
<keyword evidence="7" id="KW-0677">Repeat</keyword>
<evidence type="ECO:0000259" key="18">
    <source>
        <dbReference type="PROSITE" id="PS50025"/>
    </source>
</evidence>
<dbReference type="FunFam" id="2.60.120.260:FF:000016">
    <property type="entry name" value="Contactin-associated protein-like 4 isoform 1"/>
    <property type="match status" value="1"/>
</dbReference>
<dbReference type="PROSITE" id="PS51406">
    <property type="entry name" value="FIBRINOGEN_C_2"/>
    <property type="match status" value="1"/>
</dbReference>
<keyword evidence="10 16" id="KW-0472">Membrane</keyword>
<feature type="compositionally biased region" description="Basic residues" evidence="15">
    <location>
        <begin position="347"/>
        <end position="363"/>
    </location>
</feature>
<dbReference type="InterPro" id="IPR002181">
    <property type="entry name" value="Fibrinogen_a/b/g_C_dom"/>
</dbReference>
<evidence type="ECO:0000256" key="10">
    <source>
        <dbReference type="ARBA" id="ARBA00023136"/>
    </source>
</evidence>
<feature type="compositionally biased region" description="Polar residues" evidence="15">
    <location>
        <begin position="316"/>
        <end position="325"/>
    </location>
</feature>
<evidence type="ECO:0000256" key="4">
    <source>
        <dbReference type="ARBA" id="ARBA00022536"/>
    </source>
</evidence>
<dbReference type="PANTHER" id="PTHR15036">
    <property type="entry name" value="PIKACHURIN-LIKE PROTEIN"/>
    <property type="match status" value="1"/>
</dbReference>
<evidence type="ECO:0000259" key="19">
    <source>
        <dbReference type="PROSITE" id="PS50026"/>
    </source>
</evidence>
<comment type="caution">
    <text evidence="13">Lacks conserved residue(s) required for the propagation of feature annotation.</text>
</comment>
<dbReference type="CDD" id="cd00054">
    <property type="entry name" value="EGF_CA"/>
    <property type="match status" value="2"/>
</dbReference>
<dbReference type="InterPro" id="IPR036056">
    <property type="entry name" value="Fibrinogen-like_C"/>
</dbReference>
<feature type="compositionally biased region" description="Low complexity" evidence="15">
    <location>
        <begin position="174"/>
        <end position="190"/>
    </location>
</feature>
<feature type="domain" description="Fibrinogen C-terminal" evidence="20">
    <location>
        <begin position="1090"/>
        <end position="1144"/>
    </location>
</feature>
<dbReference type="RefSeq" id="XP_021571860.1">
    <property type="nucleotide sequence ID" value="XM_021716185.1"/>
</dbReference>
<evidence type="ECO:0000256" key="6">
    <source>
        <dbReference type="ARBA" id="ARBA00022729"/>
    </source>
</evidence>
<evidence type="ECO:0000256" key="11">
    <source>
        <dbReference type="ARBA" id="ARBA00023157"/>
    </source>
</evidence>
<name>A0A3Q0EC66_CARSF</name>
<evidence type="ECO:0000256" key="2">
    <source>
        <dbReference type="ARBA" id="ARBA00004479"/>
    </source>
</evidence>
<dbReference type="SMART" id="SM00231">
    <property type="entry name" value="FA58C"/>
    <property type="match status" value="1"/>
</dbReference>
<dbReference type="STRING" id="1868482.ENSTSYP00000012910"/>
<evidence type="ECO:0000256" key="9">
    <source>
        <dbReference type="ARBA" id="ARBA00022989"/>
    </source>
</evidence>
<dbReference type="CTD" id="129684"/>
<dbReference type="InterPro" id="IPR001791">
    <property type="entry name" value="Laminin_G"/>
</dbReference>
<evidence type="ECO:0000313" key="22">
    <source>
        <dbReference type="RefSeq" id="XP_021571860.1"/>
    </source>
</evidence>
<dbReference type="FunFam" id="2.10.25.10:FF:000015">
    <property type="entry name" value="neurexin-1 isoform X1"/>
    <property type="match status" value="1"/>
</dbReference>
<keyword evidence="21" id="KW-1185">Reference proteome</keyword>
<dbReference type="PROSITE" id="PS50025">
    <property type="entry name" value="LAM_G_DOMAIN"/>
    <property type="match status" value="4"/>
</dbReference>
<dbReference type="GO" id="GO:0016020">
    <property type="term" value="C:membrane"/>
    <property type="evidence" value="ECO:0007669"/>
    <property type="project" value="UniProtKB-SubCell"/>
</dbReference>
<feature type="transmembrane region" description="Helical" evidence="16">
    <location>
        <begin position="1746"/>
        <end position="1771"/>
    </location>
</feature>
<comment type="similarity">
    <text evidence="3">Belongs to the neurexin family.</text>
</comment>
<dbReference type="Gene3D" id="2.60.120.260">
    <property type="entry name" value="Galactose-binding domain-like"/>
    <property type="match status" value="1"/>
</dbReference>
<comment type="subcellular location">
    <subcellularLocation>
        <location evidence="2">Membrane</location>
        <topology evidence="2">Single-pass type I membrane protein</topology>
    </subcellularLocation>
</comment>
<feature type="domain" description="F5/8 type C" evidence="17">
    <location>
        <begin position="538"/>
        <end position="682"/>
    </location>
</feature>
<keyword evidence="9 16" id="KW-1133">Transmembrane helix</keyword>
<evidence type="ECO:0000256" key="15">
    <source>
        <dbReference type="SAM" id="MobiDB-lite"/>
    </source>
</evidence>
<dbReference type="OrthoDB" id="26719at2759"/>
<dbReference type="CDD" id="cd00057">
    <property type="entry name" value="FA58C"/>
    <property type="match status" value="1"/>
</dbReference>
<dbReference type="PROSITE" id="PS01286">
    <property type="entry name" value="FA58C_2"/>
    <property type="match status" value="1"/>
</dbReference>
<dbReference type="SUPFAM" id="SSF49899">
    <property type="entry name" value="Concanavalin A-like lectins/glucanases"/>
    <property type="match status" value="4"/>
</dbReference>
<reference evidence="22" key="1">
    <citation type="submission" date="2025-08" db="UniProtKB">
        <authorList>
            <consortium name="RefSeq"/>
        </authorList>
    </citation>
    <scope>IDENTIFICATION</scope>
</reference>
<dbReference type="Gene3D" id="2.10.25.10">
    <property type="entry name" value="Laminin"/>
    <property type="match status" value="1"/>
</dbReference>
<dbReference type="InterPro" id="IPR050372">
    <property type="entry name" value="Neurexin-related_CASP"/>
</dbReference>
<feature type="compositionally biased region" description="Basic and acidic residues" evidence="15">
    <location>
        <begin position="274"/>
        <end position="292"/>
    </location>
</feature>
<dbReference type="Pfam" id="PF00754">
    <property type="entry name" value="F5_F8_type_C"/>
    <property type="match status" value="1"/>
</dbReference>
<gene>
    <name evidence="22" type="primary">CNTNAP5</name>
</gene>
<evidence type="ECO:0000313" key="21">
    <source>
        <dbReference type="Proteomes" id="UP000189704"/>
    </source>
</evidence>
<feature type="compositionally biased region" description="Basic residues" evidence="15">
    <location>
        <begin position="430"/>
        <end position="447"/>
    </location>
</feature>
<evidence type="ECO:0000256" key="5">
    <source>
        <dbReference type="ARBA" id="ARBA00022692"/>
    </source>
</evidence>
<evidence type="ECO:0000256" key="14">
    <source>
        <dbReference type="PROSITE-ProRule" id="PRU00122"/>
    </source>
</evidence>
<feature type="region of interest" description="Disordered" evidence="15">
    <location>
        <begin position="43"/>
        <end position="215"/>
    </location>
</feature>
<evidence type="ECO:0000259" key="20">
    <source>
        <dbReference type="PROSITE" id="PS51406"/>
    </source>
</evidence>
<sequence length="1814" mass="199442">MERSEVLQVSPWRDGENREKVCKGASGELMSKLFHAWAQADLGGGARRGRTGGFAGRRDASPSELRAGPRAPTSGDTVRMRHGAPGPPHGRCAGPRAGLPVSPRLAGRSSGGLGGGLATTAPGARSGGGRRASAAEPVSRRAASGERGAGGCVTPSPGLVVRSSASEGALAQEGSARSAGGAGSYPSRSGFLGRSRWPASGGGPRETCVGPVGPVAWPGLRCFRPRVGALLAPSPKKGPASKRPSLQKAHSPKERPGLKGPVSQRKTQTPKAQSPKERPKLQKAKSPKERPSLKGSVSQRKTQTPKGEVSKRKTQTPKGQVSKRPSLQKKDPNSKRPSVPKKDSFSKRKTQTPKGQVSKRKTQTPKGEVSKRKAQSPKGPVSQRKTQTPKGQVSKRKTQTPKDPVSQRKTHSPKERPSLQKAKSPESPFSKRKTQTPKGQVSKRKTQTPKGEVSKRKAQSPKGPVSQRKTQTPKGPVSQRKTHSPKERPKLQKAQSPKDANWQRAEQGYHAILTHVCLHPLRFPSSSSSAVHLTDYNCDDPLASLLSPMAFSSSSDLTGSHSPAQLNWRVGTGGWSPADSNAQQWLQMDLGNRVEITAVATQGRYGSSDWVTSYGLMFSDTGRNWKQYKQEDSIWTFAGNMNADSVVHHKLLHSVRARFVRFVPLGWNPSGKIGMRVEVYGCSYKSDVADFDGRSSLLYRFNQKLMSTLKDVISLKFKSMQGDGVLFHGEGQRGDHITLELQKGRLALHLNLDDSKARLSSSPPSATLGSLLDDQHWHSVLIERVGKQVNFTVDKHTQHFRTKGETDALDIDYELSFGGIPVPGKPGTFLKKNFHGCIENLYYNGVNIIDLAKRRKHQIYTGNVTFSCSEPQIVPITFVNSSGSYLLLPGTPQIDGLSVSFQFRTWNKDGLLLSTELSEGSGTLLLSLEGGILRLLIQKTTDRDAEILTGSNLNDGLWHSVSINARRNRITLTLDYEAASPAPDTTWVQIYSGNSYYFGGCPDSLTDSQCLNPIKAFQGCMRLIFIDNQPKDLISVQQGSLGNFSDLHIDLCSIKDRCLPNYCEHGGRCSQSWTTFSCNCSNTSYTGATCHNSIYEQSCEVYRHQGNTAGFFSIDSDGSGPLGPLQVYCNITEDKIWTSVPHNRTELTHVRGANPEKPYAVALDYAGSMEQLEAVIDSSEHCEQEVAYHCRRSRLLNTPDGTPFTWWIGRSNERHPYWGGSPPGVQQCECGLDERCLDVRYFCNCDADKDEWTNDTGFLSFKDHLPVTQIVITDTDRSNSEAAWRIGPLRCYGDRHFWNAVSFYTEASYLHFPTFHAEFSADISFFFKTTALSGVFLENLGIKDFIRLEMSSPTEITFAIDVGNGPVELVVQSPSLLNDNQWHYVRAERNLKETSLQVDSLPRSTRETSEEGHFRLQLNSQLFVGGTSSRQKGFLGCIRSLHLNGQKLDLEERAKVTSGVRPGCPGHCSSYGGICHNGGKCVEKHSGYLCDCTNSPYEGPFCKKEVSAVFEMGTSVTYMFQEPYPVTKNVSLSSSAIYTESAPTKESIALSFVTAQAPSLLFFINSSSQDFLAVLLCKNGSLQVRYQLSKEESHVFTIDAENFANRRMHHLEINREGRVLTIQMDQQLRLSYNFSPEVEFRVIRSLTLGKVTENLGLDSEVTKANTLGFVGCLSSVQYNHIAPLKAALRHASVAPVTVHGTLTESSCGSMVDSDLNAVTTVHSSSDSFGKTDEREPLTNAVRSDSAVIGGVIAVVIFIIFCIIGIMTRFLYQHKQSHRTNQMKEKEYPDNMDSSFRNDIDLQNTVSECKREYFI</sequence>
<feature type="compositionally biased region" description="Basic and acidic residues" evidence="15">
    <location>
        <begin position="328"/>
        <end position="346"/>
    </location>
</feature>
<dbReference type="FunFam" id="2.60.120.200:FF:000026">
    <property type="entry name" value="contactin-associated protein-like 4 isoform X1"/>
    <property type="match status" value="1"/>
</dbReference>
<feature type="domain" description="Laminin G" evidence="18">
    <location>
        <begin position="1299"/>
        <end position="1464"/>
    </location>
</feature>
<feature type="compositionally biased region" description="Low complexity" evidence="15">
    <location>
        <begin position="131"/>
        <end position="146"/>
    </location>
</feature>
<dbReference type="Proteomes" id="UP000189704">
    <property type="component" value="Unplaced"/>
</dbReference>
<proteinExistence type="inferred from homology"/>
<accession>A0A3Q0EC66</accession>
<keyword evidence="4 13" id="KW-0245">EGF-like domain</keyword>
<keyword evidence="5 16" id="KW-0812">Transmembrane</keyword>
<keyword evidence="8" id="KW-0130">Cell adhesion</keyword>
<evidence type="ECO:0000259" key="17">
    <source>
        <dbReference type="PROSITE" id="PS50022"/>
    </source>
</evidence>
<feature type="domain" description="Laminin G" evidence="18">
    <location>
        <begin position="688"/>
        <end position="868"/>
    </location>
</feature>
<feature type="region of interest" description="Disordered" evidence="15">
    <location>
        <begin position="230"/>
        <end position="502"/>
    </location>
</feature>
<feature type="domain" description="EGF-like" evidence="19">
    <location>
        <begin position="1054"/>
        <end position="1091"/>
    </location>
</feature>
<dbReference type="InterPro" id="IPR013320">
    <property type="entry name" value="ConA-like_dom_sf"/>
</dbReference>
<dbReference type="GO" id="GO:0007155">
    <property type="term" value="P:cell adhesion"/>
    <property type="evidence" value="ECO:0007669"/>
    <property type="project" value="UniProtKB-KW"/>
</dbReference>
<protein>
    <submittedName>
        <fullName evidence="22">Contactin-associated protein-like 5</fullName>
    </submittedName>
</protein>
<evidence type="ECO:0000256" key="12">
    <source>
        <dbReference type="ARBA" id="ARBA00023180"/>
    </source>
</evidence>
<keyword evidence="11 14" id="KW-1015">Disulfide bond</keyword>
<dbReference type="CDD" id="cd00110">
    <property type="entry name" value="LamG"/>
    <property type="match status" value="4"/>
</dbReference>
<evidence type="ECO:0000256" key="13">
    <source>
        <dbReference type="PROSITE-ProRule" id="PRU00076"/>
    </source>
</evidence>
<dbReference type="PANTHER" id="PTHR15036:SF46">
    <property type="entry name" value="CONTACTIN-ASSOCIATED PROTEIN-LIKE 5"/>
    <property type="match status" value="1"/>
</dbReference>
<dbReference type="SMART" id="SM00282">
    <property type="entry name" value="LamG"/>
    <property type="match status" value="4"/>
</dbReference>
<dbReference type="GeneID" id="103267791"/>
<dbReference type="InterPro" id="IPR000742">
    <property type="entry name" value="EGF"/>
</dbReference>
<keyword evidence="12" id="KW-0325">Glycoprotein</keyword>
<dbReference type="SUPFAM" id="SSF56496">
    <property type="entry name" value="Fibrinogen C-terminal domain-like"/>
    <property type="match status" value="1"/>
</dbReference>
<dbReference type="Pfam" id="PF02210">
    <property type="entry name" value="Laminin_G_2"/>
    <property type="match status" value="4"/>
</dbReference>
<feature type="domain" description="Laminin G" evidence="18">
    <location>
        <begin position="875"/>
        <end position="1052"/>
    </location>
</feature>
<evidence type="ECO:0000256" key="8">
    <source>
        <dbReference type="ARBA" id="ARBA00022889"/>
    </source>
</evidence>
<feature type="disulfide bond" evidence="14">
    <location>
        <begin position="1437"/>
        <end position="1464"/>
    </location>
</feature>
<dbReference type="KEGG" id="csyr:103267791"/>
<evidence type="ECO:0000256" key="1">
    <source>
        <dbReference type="ARBA" id="ARBA00003165"/>
    </source>
</evidence>